<evidence type="ECO:0000313" key="4">
    <source>
        <dbReference type="Proteomes" id="UP000252004"/>
    </source>
</evidence>
<dbReference type="AlphaFoldDB" id="A0A344U223"/>
<dbReference type="InterPro" id="IPR039561">
    <property type="entry name" value="Peptidase_M15C"/>
</dbReference>
<reference evidence="3 4" key="1">
    <citation type="submission" date="2018-01" db="EMBL/GenBank/DDBJ databases">
        <title>Draft genome Sequence of streptomyces globosus LZH-48.</title>
        <authorList>
            <person name="Ran K."/>
            <person name="Li Z."/>
            <person name="Wei S."/>
            <person name="Dong R."/>
        </authorList>
    </citation>
    <scope>NUCLEOTIDE SEQUENCE [LARGE SCALE GENOMIC DNA]</scope>
    <source>
        <strain evidence="3 4">LZH-48</strain>
    </source>
</reference>
<evidence type="ECO:0000313" key="3">
    <source>
        <dbReference type="EMBL" id="AXE24944.1"/>
    </source>
</evidence>
<sequence length="228" mass="23920">MRPIPVAVTAALAFGAVLAASAPPAATPAPPPVQRARAAAPSLAAEVVPVPAEALGATYRAGCPVGPEQLRLIRMNHWGFDGKVHRGALVVHEDAVGPLLGAFGKVFAARFPIRRMQPASAYGGDDGRSMADDNTSAFNCRPVTGDPSRRSQHAYGDAVDINPVENPYVDRSGTVHPAAGRANLHRDRPVPGMIRPGDAVSRAFADIGWAWGGRWPNPDYQHFSATGG</sequence>
<evidence type="ECO:0000259" key="2">
    <source>
        <dbReference type="Pfam" id="PF13539"/>
    </source>
</evidence>
<dbReference type="Pfam" id="PF13539">
    <property type="entry name" value="Peptidase_M15_4"/>
    <property type="match status" value="1"/>
</dbReference>
<protein>
    <submittedName>
        <fullName evidence="3">M15 family peptidase</fullName>
    </submittedName>
</protein>
<dbReference type="RefSeq" id="WP_114056133.1">
    <property type="nucleotide sequence ID" value="NZ_CP030862.1"/>
</dbReference>
<name>A0A344U223_9ACTN</name>
<dbReference type="OrthoDB" id="9799970at2"/>
<organism evidence="3 4">
    <name type="scientific">Streptomyces globosus</name>
    <dbReference type="NCBI Taxonomy" id="68209"/>
    <lineage>
        <taxon>Bacteria</taxon>
        <taxon>Bacillati</taxon>
        <taxon>Actinomycetota</taxon>
        <taxon>Actinomycetes</taxon>
        <taxon>Kitasatosporales</taxon>
        <taxon>Streptomycetaceae</taxon>
        <taxon>Streptomyces</taxon>
    </lineage>
</organism>
<keyword evidence="1" id="KW-0732">Signal</keyword>
<gene>
    <name evidence="3" type="ORF">C0216_17145</name>
</gene>
<dbReference type="Proteomes" id="UP000252004">
    <property type="component" value="Chromosome"/>
</dbReference>
<feature type="signal peptide" evidence="1">
    <location>
        <begin position="1"/>
        <end position="19"/>
    </location>
</feature>
<proteinExistence type="predicted"/>
<feature type="chain" id="PRO_5038903158" evidence="1">
    <location>
        <begin position="20"/>
        <end position="228"/>
    </location>
</feature>
<evidence type="ECO:0000256" key="1">
    <source>
        <dbReference type="SAM" id="SignalP"/>
    </source>
</evidence>
<dbReference type="InterPro" id="IPR009045">
    <property type="entry name" value="Zn_M74/Hedgehog-like"/>
</dbReference>
<dbReference type="SUPFAM" id="SSF55166">
    <property type="entry name" value="Hedgehog/DD-peptidase"/>
    <property type="match status" value="1"/>
</dbReference>
<dbReference type="Gene3D" id="3.30.1380.10">
    <property type="match status" value="1"/>
</dbReference>
<dbReference type="KEGG" id="sgz:C0216_17145"/>
<dbReference type="EMBL" id="CP030862">
    <property type="protein sequence ID" value="AXE24944.1"/>
    <property type="molecule type" value="Genomic_DNA"/>
</dbReference>
<accession>A0A344U223</accession>
<keyword evidence="4" id="KW-1185">Reference proteome</keyword>
<dbReference type="GO" id="GO:0008233">
    <property type="term" value="F:peptidase activity"/>
    <property type="evidence" value="ECO:0007669"/>
    <property type="project" value="InterPro"/>
</dbReference>
<feature type="domain" description="Peptidase M15C" evidence="2">
    <location>
        <begin position="147"/>
        <end position="224"/>
    </location>
</feature>